<feature type="transmembrane region" description="Helical" evidence="1">
    <location>
        <begin position="60"/>
        <end position="78"/>
    </location>
</feature>
<name>A0A847ESV1_9BACT</name>
<accession>A0A847ESV1</accession>
<protein>
    <submittedName>
        <fullName evidence="2">Uncharacterized protein</fullName>
    </submittedName>
</protein>
<evidence type="ECO:0000313" key="3">
    <source>
        <dbReference type="Proteomes" id="UP000554004"/>
    </source>
</evidence>
<evidence type="ECO:0000313" key="2">
    <source>
        <dbReference type="EMBL" id="NLE30841.1"/>
    </source>
</evidence>
<keyword evidence="1" id="KW-1133">Transmembrane helix</keyword>
<dbReference type="Proteomes" id="UP000554004">
    <property type="component" value="Unassembled WGS sequence"/>
</dbReference>
<keyword evidence="1" id="KW-0812">Transmembrane</keyword>
<organism evidence="2 3">
    <name type="scientific">Candidatus Dojkabacteria bacterium</name>
    <dbReference type="NCBI Taxonomy" id="2099670"/>
    <lineage>
        <taxon>Bacteria</taxon>
        <taxon>Candidatus Dojkabacteria</taxon>
    </lineage>
</organism>
<proteinExistence type="predicted"/>
<sequence length="83" mass="9406">MKQILLSVYILLTFFFLVQNKIYAQEPVDTTTQITVEQEKETVEDTFQTTSAPTLTAPQILLSILAPTSFVIIGYLLIKKLKL</sequence>
<gene>
    <name evidence="2" type="ORF">GX618_01020</name>
</gene>
<reference evidence="2 3" key="1">
    <citation type="journal article" date="2020" name="Biotechnol. Biofuels">
        <title>New insights from the biogas microbiome by comprehensive genome-resolved metagenomics of nearly 1600 species originating from multiple anaerobic digesters.</title>
        <authorList>
            <person name="Campanaro S."/>
            <person name="Treu L."/>
            <person name="Rodriguez-R L.M."/>
            <person name="Kovalovszki A."/>
            <person name="Ziels R.M."/>
            <person name="Maus I."/>
            <person name="Zhu X."/>
            <person name="Kougias P.G."/>
            <person name="Basile A."/>
            <person name="Luo G."/>
            <person name="Schluter A."/>
            <person name="Konstantinidis K.T."/>
            <person name="Angelidaki I."/>
        </authorList>
    </citation>
    <scope>NUCLEOTIDE SEQUENCE [LARGE SCALE GENOMIC DNA]</scope>
    <source>
        <strain evidence="2">AS06rmzACSIP_421</strain>
    </source>
</reference>
<keyword evidence="1" id="KW-0472">Membrane</keyword>
<dbReference type="AlphaFoldDB" id="A0A847ESV1"/>
<dbReference type="EMBL" id="JAAZAL010000033">
    <property type="protein sequence ID" value="NLE30841.1"/>
    <property type="molecule type" value="Genomic_DNA"/>
</dbReference>
<evidence type="ECO:0000256" key="1">
    <source>
        <dbReference type="SAM" id="Phobius"/>
    </source>
</evidence>
<comment type="caution">
    <text evidence="2">The sequence shown here is derived from an EMBL/GenBank/DDBJ whole genome shotgun (WGS) entry which is preliminary data.</text>
</comment>